<gene>
    <name evidence="4" type="ORF">GNP93_11275</name>
</gene>
<dbReference type="PANTHER" id="PTHR30006">
    <property type="entry name" value="THIAMINE-BINDING PERIPLASMIC PROTEIN-RELATED"/>
    <property type="match status" value="1"/>
</dbReference>
<dbReference type="GO" id="GO:0030288">
    <property type="term" value="C:outer membrane-bounded periplasmic space"/>
    <property type="evidence" value="ECO:0007669"/>
    <property type="project" value="TreeGrafter"/>
</dbReference>
<sequence>MKKRFKAVQLTALTLAVLGMTACGSSTADQPAAGGSGQKTSEEAKQPAAKSSKQLTMYTAYPEEEAINYANEFEKASGIKVKFVRLSAGETLARLQAEKNNPQASVWYGGPSDTFVAASKEGLLDKYTPQGIDKLPKEYLDKDGLWTPLYVGPLGFAVNTEWLKKNNVKAPESWEDLLKPEFKKNISISHPGSSGTAYTVVASLVQLMGEEKAFDYLKKLDANVLQYTKSGSAPAKQAGLGEAAVGISFSHDILKPKSEGYPITLVFPKEGTGYEVGAAALIKGGPADELDNAKKFIDWAISKEAQGLYETYKTFRLPVNPEAKTSDGLTTISELKVVNYDAVWAGQQRKDLVTKFNEKIKGADAAK</sequence>
<evidence type="ECO:0000313" key="4">
    <source>
        <dbReference type="EMBL" id="MUG71260.1"/>
    </source>
</evidence>
<keyword evidence="5" id="KW-1185">Reference proteome</keyword>
<evidence type="ECO:0000256" key="1">
    <source>
        <dbReference type="ARBA" id="ARBA00022729"/>
    </source>
</evidence>
<dbReference type="AlphaFoldDB" id="A0A7X3CRZ6"/>
<dbReference type="PANTHER" id="PTHR30006:SF2">
    <property type="entry name" value="ABC TRANSPORTER SUBSTRATE-BINDING PROTEIN"/>
    <property type="match status" value="1"/>
</dbReference>
<proteinExistence type="predicted"/>
<dbReference type="GO" id="GO:0030976">
    <property type="term" value="F:thiamine pyrophosphate binding"/>
    <property type="evidence" value="ECO:0007669"/>
    <property type="project" value="TreeGrafter"/>
</dbReference>
<dbReference type="InterPro" id="IPR026045">
    <property type="entry name" value="Ferric-bd"/>
</dbReference>
<feature type="chain" id="PRO_5030609777" evidence="3">
    <location>
        <begin position="29"/>
        <end position="367"/>
    </location>
</feature>
<dbReference type="Proteomes" id="UP000450917">
    <property type="component" value="Unassembled WGS sequence"/>
</dbReference>
<dbReference type="Pfam" id="PF13343">
    <property type="entry name" value="SBP_bac_6"/>
    <property type="match status" value="1"/>
</dbReference>
<dbReference type="RefSeq" id="WP_155614673.1">
    <property type="nucleotide sequence ID" value="NZ_JBDLZV010000001.1"/>
</dbReference>
<dbReference type="SUPFAM" id="SSF53850">
    <property type="entry name" value="Periplasmic binding protein-like II"/>
    <property type="match status" value="1"/>
</dbReference>
<dbReference type="GO" id="GO:0015888">
    <property type="term" value="P:thiamine transport"/>
    <property type="evidence" value="ECO:0007669"/>
    <property type="project" value="TreeGrafter"/>
</dbReference>
<accession>A0A7X3CRZ6</accession>
<dbReference type="EMBL" id="WNZX01000008">
    <property type="protein sequence ID" value="MUG71260.1"/>
    <property type="molecule type" value="Genomic_DNA"/>
</dbReference>
<dbReference type="PROSITE" id="PS51257">
    <property type="entry name" value="PROKAR_LIPOPROTEIN"/>
    <property type="match status" value="1"/>
</dbReference>
<dbReference type="Gene3D" id="3.40.190.10">
    <property type="entry name" value="Periplasmic binding protein-like II"/>
    <property type="match status" value="2"/>
</dbReference>
<evidence type="ECO:0000256" key="2">
    <source>
        <dbReference type="SAM" id="MobiDB-lite"/>
    </source>
</evidence>
<protein>
    <submittedName>
        <fullName evidence="4">Extracellular solute-binding protein</fullName>
    </submittedName>
</protein>
<reference evidence="4 5" key="1">
    <citation type="submission" date="2019-11" db="EMBL/GenBank/DDBJ databases">
        <title>Draft genome sequences of five Paenibacillus species of dairy origin.</title>
        <authorList>
            <person name="Olajide A.M."/>
            <person name="Chen S."/>
            <person name="Lapointe G."/>
        </authorList>
    </citation>
    <scope>NUCLEOTIDE SEQUENCE [LARGE SCALE GENOMIC DNA]</scope>
    <source>
        <strain evidence="4 5">2CS3</strain>
    </source>
</reference>
<feature type="region of interest" description="Disordered" evidence="2">
    <location>
        <begin position="27"/>
        <end position="52"/>
    </location>
</feature>
<evidence type="ECO:0000313" key="5">
    <source>
        <dbReference type="Proteomes" id="UP000450917"/>
    </source>
</evidence>
<dbReference type="GO" id="GO:0030975">
    <property type="term" value="F:thiamine binding"/>
    <property type="evidence" value="ECO:0007669"/>
    <property type="project" value="TreeGrafter"/>
</dbReference>
<organism evidence="4 5">
    <name type="scientific">Paenibacillus validus</name>
    <dbReference type="NCBI Taxonomy" id="44253"/>
    <lineage>
        <taxon>Bacteria</taxon>
        <taxon>Bacillati</taxon>
        <taxon>Bacillota</taxon>
        <taxon>Bacilli</taxon>
        <taxon>Bacillales</taxon>
        <taxon>Paenibacillaceae</taxon>
        <taxon>Paenibacillus</taxon>
    </lineage>
</organism>
<keyword evidence="1 3" id="KW-0732">Signal</keyword>
<dbReference type="PIRSF" id="PIRSF002825">
    <property type="entry name" value="CfbpA"/>
    <property type="match status" value="1"/>
</dbReference>
<feature type="signal peptide" evidence="3">
    <location>
        <begin position="1"/>
        <end position="28"/>
    </location>
</feature>
<name>A0A7X3CRZ6_9BACL</name>
<evidence type="ECO:0000256" key="3">
    <source>
        <dbReference type="SAM" id="SignalP"/>
    </source>
</evidence>
<dbReference type="CDD" id="cd13544">
    <property type="entry name" value="PBP2_Fbp_like_1"/>
    <property type="match status" value="1"/>
</dbReference>
<comment type="caution">
    <text evidence="4">The sequence shown here is derived from an EMBL/GenBank/DDBJ whole genome shotgun (WGS) entry which is preliminary data.</text>
</comment>